<gene>
    <name evidence="10" type="ORF">N7505_000227</name>
</gene>
<evidence type="ECO:0000256" key="1">
    <source>
        <dbReference type="ARBA" id="ARBA00004123"/>
    </source>
</evidence>
<dbReference type="InterPro" id="IPR007219">
    <property type="entry name" value="XnlR_reg_dom"/>
</dbReference>
<dbReference type="PANTHER" id="PTHR47782">
    <property type="entry name" value="ZN(II)2CYS6 TRANSCRIPTION FACTOR (EUROFUNG)-RELATED"/>
    <property type="match status" value="1"/>
</dbReference>
<evidence type="ECO:0000313" key="10">
    <source>
        <dbReference type="EMBL" id="KAJ5282247.1"/>
    </source>
</evidence>
<name>A0ABQ8WU27_PENCH</name>
<keyword evidence="5" id="KW-0238">DNA-binding</keyword>
<comment type="subcellular location">
    <subcellularLocation>
        <location evidence="1">Nucleus</location>
    </subcellularLocation>
</comment>
<keyword evidence="7" id="KW-0539">Nucleus</keyword>
<comment type="caution">
    <text evidence="10">The sequence shown here is derived from an EMBL/GenBank/DDBJ whole genome shotgun (WGS) entry which is preliminary data.</text>
</comment>
<sequence length="764" mass="86061">MQESEALERHLQSGKSSPQKQKQSRQINGSIHRRSTNACEYPLYAKIWGTPTECPILGRYCKRRKIKCHYNIENMNGQVQVKYTAFTRRQAQLTYMLECHFDVPPDGVLRRDAYVATLESRIKNLERQLQASRSQQSTFTTGLCLTPETTIPEPRTHGSDASTSMSQDRRGVLQNDDLPANGSVSQHNVLPDMAQDQSLKSQEQVPVALFGTRNDTQVSGPDVTILEMVYGRTFVPETETESPPVLPSSNGARKLVDAAYFYTQARYCIVDWNQISAWHQQRDAIAYVSPQDSIKSQTGAFFIWIIYAIGARLIPDPENSTEAFFARARTYLPAIMSLQDMATVQALLCLVQYYFRAQTESPIWHLVGLVLRLCVKLRYHRKFVASPEAQSLDPYTVELRKRFFWCAYCFDRSLAIWSKLPFGISDSDIDAEIPIDIDDTCIDQHRIRQMQLQGTGAQDKEEGMITTMTAALHHLHVYRIRSKILTRFTGPHAQVPSLAEVQSLLHELDQWKQQAPQKRDSRPFPQQTPDRVQATYTQAVLLLIRPILMANVIDPDLIGLCVEFAVEACQNAKSLSLNPQAPPDRITVYHCFYCGVTLLQCLAITPTALTARRTHQAIGACLSALAVYTRVLPATAPFLRLFEDLSNILLYDDNGADIHPSPEVRNALNRIVCSDPSEASGILHSLSSQKGQEATSRSTPETLEMGTMATQYDSILGGQSSVVFDTDFLLEMPLDISPLYAPDVEVPELWTEPWLRLSSTEYSQ</sequence>
<evidence type="ECO:0000256" key="7">
    <source>
        <dbReference type="ARBA" id="ARBA00023242"/>
    </source>
</evidence>
<evidence type="ECO:0000256" key="2">
    <source>
        <dbReference type="ARBA" id="ARBA00022723"/>
    </source>
</evidence>
<proteinExistence type="predicted"/>
<evidence type="ECO:0000259" key="9">
    <source>
        <dbReference type="SMART" id="SM00906"/>
    </source>
</evidence>
<dbReference type="PANTHER" id="PTHR47782:SF12">
    <property type="entry name" value="ZN(II)2CYS6 TRANSCRIPTION FACTOR (EUROFUNG)"/>
    <property type="match status" value="1"/>
</dbReference>
<feature type="compositionally biased region" description="Basic and acidic residues" evidence="8">
    <location>
        <begin position="1"/>
        <end position="11"/>
    </location>
</feature>
<evidence type="ECO:0000256" key="4">
    <source>
        <dbReference type="ARBA" id="ARBA00023015"/>
    </source>
</evidence>
<reference evidence="10 11" key="1">
    <citation type="journal article" date="2023" name="IMA Fungus">
        <title>Comparative genomic study of the Penicillium genus elucidates a diverse pangenome and 15 lateral gene transfer events.</title>
        <authorList>
            <person name="Petersen C."/>
            <person name="Sorensen T."/>
            <person name="Nielsen M.R."/>
            <person name="Sondergaard T.E."/>
            <person name="Sorensen J.L."/>
            <person name="Fitzpatrick D.A."/>
            <person name="Frisvad J.C."/>
            <person name="Nielsen K.L."/>
        </authorList>
    </citation>
    <scope>NUCLEOTIDE SEQUENCE [LARGE SCALE GENOMIC DNA]</scope>
    <source>
        <strain evidence="10 11">IBT 3361</strain>
    </source>
</reference>
<dbReference type="SMART" id="SM00906">
    <property type="entry name" value="Fungal_trans"/>
    <property type="match status" value="1"/>
</dbReference>
<organism evidence="10 11">
    <name type="scientific">Penicillium chrysogenum</name>
    <name type="common">Penicillium notatum</name>
    <dbReference type="NCBI Taxonomy" id="5076"/>
    <lineage>
        <taxon>Eukaryota</taxon>
        <taxon>Fungi</taxon>
        <taxon>Dikarya</taxon>
        <taxon>Ascomycota</taxon>
        <taxon>Pezizomycotina</taxon>
        <taxon>Eurotiomycetes</taxon>
        <taxon>Eurotiomycetidae</taxon>
        <taxon>Eurotiales</taxon>
        <taxon>Aspergillaceae</taxon>
        <taxon>Penicillium</taxon>
        <taxon>Penicillium chrysogenum species complex</taxon>
    </lineage>
</organism>
<feature type="region of interest" description="Disordered" evidence="8">
    <location>
        <begin position="129"/>
        <end position="187"/>
    </location>
</feature>
<dbReference type="EMBL" id="JAPVEB010000001">
    <property type="protein sequence ID" value="KAJ5282247.1"/>
    <property type="molecule type" value="Genomic_DNA"/>
</dbReference>
<feature type="domain" description="Xylanolytic transcriptional activator regulatory" evidence="9">
    <location>
        <begin position="363"/>
        <end position="440"/>
    </location>
</feature>
<feature type="compositionally biased region" description="Polar residues" evidence="8">
    <location>
        <begin position="129"/>
        <end position="149"/>
    </location>
</feature>
<keyword evidence="4" id="KW-0805">Transcription regulation</keyword>
<evidence type="ECO:0000256" key="8">
    <source>
        <dbReference type="SAM" id="MobiDB-lite"/>
    </source>
</evidence>
<dbReference type="Proteomes" id="UP001220256">
    <property type="component" value="Unassembled WGS sequence"/>
</dbReference>
<dbReference type="InterPro" id="IPR052202">
    <property type="entry name" value="Yeast_MetPath_Reg"/>
</dbReference>
<evidence type="ECO:0000256" key="5">
    <source>
        <dbReference type="ARBA" id="ARBA00023125"/>
    </source>
</evidence>
<dbReference type="Pfam" id="PF04082">
    <property type="entry name" value="Fungal_trans"/>
    <property type="match status" value="1"/>
</dbReference>
<keyword evidence="3" id="KW-0862">Zinc</keyword>
<dbReference type="CDD" id="cd12148">
    <property type="entry name" value="fungal_TF_MHR"/>
    <property type="match status" value="1"/>
</dbReference>
<evidence type="ECO:0000313" key="11">
    <source>
        <dbReference type="Proteomes" id="UP001220256"/>
    </source>
</evidence>
<evidence type="ECO:0000256" key="6">
    <source>
        <dbReference type="ARBA" id="ARBA00023163"/>
    </source>
</evidence>
<evidence type="ECO:0000256" key="3">
    <source>
        <dbReference type="ARBA" id="ARBA00022833"/>
    </source>
</evidence>
<protein>
    <recommendedName>
        <fullName evidence="9">Xylanolytic transcriptional activator regulatory domain-containing protein</fullName>
    </recommendedName>
</protein>
<keyword evidence="11" id="KW-1185">Reference proteome</keyword>
<keyword evidence="2" id="KW-0479">Metal-binding</keyword>
<feature type="region of interest" description="Disordered" evidence="8">
    <location>
        <begin position="1"/>
        <end position="31"/>
    </location>
</feature>
<keyword evidence="6" id="KW-0804">Transcription</keyword>
<accession>A0ABQ8WU27</accession>